<proteinExistence type="predicted"/>
<keyword evidence="2" id="KW-0472">Membrane</keyword>
<accession>A0A1A9QCI4</accession>
<comment type="caution">
    <text evidence="3">The sequence shown here is derived from an EMBL/GenBank/DDBJ whole genome shotgun (WGS) entry which is preliminary data.</text>
</comment>
<organism evidence="3 4">
    <name type="scientific">Candidatus Mycoplasma haematobovis</name>
    <dbReference type="NCBI Taxonomy" id="432608"/>
    <lineage>
        <taxon>Bacteria</taxon>
        <taxon>Bacillati</taxon>
        <taxon>Mycoplasmatota</taxon>
        <taxon>Mollicutes</taxon>
        <taxon>Mycoplasmataceae</taxon>
        <taxon>Mycoplasma</taxon>
    </lineage>
</organism>
<evidence type="ECO:0000256" key="1">
    <source>
        <dbReference type="SAM" id="MobiDB-lite"/>
    </source>
</evidence>
<dbReference type="EMBL" id="LWUJ01000012">
    <property type="protein sequence ID" value="OAL09948.1"/>
    <property type="molecule type" value="Genomic_DNA"/>
</dbReference>
<sequence length="153" mass="16929">MFNLTTNKIIGIAGGIASLSAGGVGIAYLTNGSKEVKNEKDITDNNKDTKQQDQIVEEKSIKDWLNTDNASILEDQDATWNDNWKAFKAGYTESKPPVAPWSLDDWNSVSSQDAAPKSFKDKCKTNASTKVSSKDDKRYTDLKKYCTKQKPNA</sequence>
<reference evidence="4" key="1">
    <citation type="submission" date="2016-04" db="EMBL/GenBank/DDBJ databases">
        <authorList>
            <person name="Quiroz-Castaneda R.E."/>
            <person name="Martinez-Ocampo F."/>
        </authorList>
    </citation>
    <scope>NUCLEOTIDE SEQUENCE [LARGE SCALE GENOMIC DNA]</scope>
    <source>
        <strain evidence="4">INIFAP01</strain>
    </source>
</reference>
<dbReference type="STRING" id="432608.A6V39_03485"/>
<gene>
    <name evidence="3" type="ORF">A6V39_03485</name>
</gene>
<keyword evidence="2" id="KW-0812">Transmembrane</keyword>
<keyword evidence="2" id="KW-1133">Transmembrane helix</keyword>
<feature type="region of interest" description="Disordered" evidence="1">
    <location>
        <begin position="103"/>
        <end position="127"/>
    </location>
</feature>
<dbReference type="AlphaFoldDB" id="A0A1A9QCI4"/>
<dbReference type="Proteomes" id="UP000077623">
    <property type="component" value="Unassembled WGS sequence"/>
</dbReference>
<evidence type="ECO:0000313" key="3">
    <source>
        <dbReference type="EMBL" id="OAL09948.1"/>
    </source>
</evidence>
<evidence type="ECO:0000313" key="4">
    <source>
        <dbReference type="Proteomes" id="UP000077623"/>
    </source>
</evidence>
<feature type="transmembrane region" description="Helical" evidence="2">
    <location>
        <begin position="12"/>
        <end position="30"/>
    </location>
</feature>
<evidence type="ECO:0000256" key="2">
    <source>
        <dbReference type="SAM" id="Phobius"/>
    </source>
</evidence>
<protein>
    <submittedName>
        <fullName evidence="3">Uncharacterized protein</fullName>
    </submittedName>
</protein>
<dbReference type="RefSeq" id="WP_187150333.1">
    <property type="nucleotide sequence ID" value="NZ_LWUJ01000012.1"/>
</dbReference>
<keyword evidence="4" id="KW-1185">Reference proteome</keyword>
<name>A0A1A9QCI4_9MOLU</name>